<dbReference type="STRING" id="321267.SHM7688_03769"/>
<feature type="signal peptide" evidence="1">
    <location>
        <begin position="1"/>
        <end position="21"/>
    </location>
</feature>
<dbReference type="OrthoDB" id="9978583at2"/>
<protein>
    <submittedName>
        <fullName evidence="2">Uncharacterized protein</fullName>
    </submittedName>
</protein>
<gene>
    <name evidence="2" type="ORF">SHM7688_03769</name>
</gene>
<keyword evidence="1" id="KW-0732">Signal</keyword>
<name>A0A0P1EVU1_9RHOB</name>
<evidence type="ECO:0000256" key="1">
    <source>
        <dbReference type="SAM" id="SignalP"/>
    </source>
</evidence>
<proteinExistence type="predicted"/>
<feature type="chain" id="PRO_5006061978" evidence="1">
    <location>
        <begin position="22"/>
        <end position="211"/>
    </location>
</feature>
<dbReference type="AlphaFoldDB" id="A0A0P1EVU1"/>
<evidence type="ECO:0000313" key="3">
    <source>
        <dbReference type="Proteomes" id="UP000054823"/>
    </source>
</evidence>
<sequence>MKLVSVALISVCVLLPGMSLAESALNRATTQCMFEVDNSSQIHVTLTQKRDGTEKLRVKNKETGRSSNDPVIDAYMACVSAKVGQPISATATVQADRPVVAADASTSEVRASGVQAVVQQVRSCMVQTRAPGSYGVFVSRPVPVVQAEPGGTERGARHVNDCLQDRYSVQYSLLETGTVASTESVSAQPAIAANACPRHAGVLYAGSGYCR</sequence>
<organism evidence="2 3">
    <name type="scientific">Shimia marina</name>
    <dbReference type="NCBI Taxonomy" id="321267"/>
    <lineage>
        <taxon>Bacteria</taxon>
        <taxon>Pseudomonadati</taxon>
        <taxon>Pseudomonadota</taxon>
        <taxon>Alphaproteobacteria</taxon>
        <taxon>Rhodobacterales</taxon>
        <taxon>Roseobacteraceae</taxon>
    </lineage>
</organism>
<reference evidence="2 3" key="1">
    <citation type="submission" date="2015-09" db="EMBL/GenBank/DDBJ databases">
        <authorList>
            <consortium name="Swine Surveillance"/>
        </authorList>
    </citation>
    <scope>NUCLEOTIDE SEQUENCE [LARGE SCALE GENOMIC DNA]</scope>
    <source>
        <strain evidence="2 3">CECT 7688</strain>
    </source>
</reference>
<evidence type="ECO:0000313" key="2">
    <source>
        <dbReference type="EMBL" id="CUH54299.1"/>
    </source>
</evidence>
<dbReference type="EMBL" id="CYPW01000040">
    <property type="protein sequence ID" value="CUH54299.1"/>
    <property type="molecule type" value="Genomic_DNA"/>
</dbReference>
<dbReference type="RefSeq" id="WP_058241432.1">
    <property type="nucleotide sequence ID" value="NZ_CYPW01000040.1"/>
</dbReference>
<keyword evidence="3" id="KW-1185">Reference proteome</keyword>
<accession>A0A0P1EVU1</accession>
<dbReference type="Proteomes" id="UP000054823">
    <property type="component" value="Unassembled WGS sequence"/>
</dbReference>